<evidence type="ECO:0000256" key="1">
    <source>
        <dbReference type="ARBA" id="ARBA00022737"/>
    </source>
</evidence>
<dbReference type="InterPro" id="IPR002110">
    <property type="entry name" value="Ankyrin_rpt"/>
</dbReference>
<organism evidence="4 5">
    <name type="scientific">Mizuhopecten yessoensis</name>
    <name type="common">Japanese scallop</name>
    <name type="synonym">Patinopecten yessoensis</name>
    <dbReference type="NCBI Taxonomy" id="6573"/>
    <lineage>
        <taxon>Eukaryota</taxon>
        <taxon>Metazoa</taxon>
        <taxon>Spiralia</taxon>
        <taxon>Lophotrochozoa</taxon>
        <taxon>Mollusca</taxon>
        <taxon>Bivalvia</taxon>
        <taxon>Autobranchia</taxon>
        <taxon>Pteriomorphia</taxon>
        <taxon>Pectinida</taxon>
        <taxon>Pectinoidea</taxon>
        <taxon>Pectinidae</taxon>
        <taxon>Mizuhopecten</taxon>
    </lineage>
</organism>
<reference evidence="4 5" key="1">
    <citation type="journal article" date="2017" name="Nat. Ecol. Evol.">
        <title>Scallop genome provides insights into evolution of bilaterian karyotype and development.</title>
        <authorList>
            <person name="Wang S."/>
            <person name="Zhang J."/>
            <person name="Jiao W."/>
            <person name="Li J."/>
            <person name="Xun X."/>
            <person name="Sun Y."/>
            <person name="Guo X."/>
            <person name="Huan P."/>
            <person name="Dong B."/>
            <person name="Zhang L."/>
            <person name="Hu X."/>
            <person name="Sun X."/>
            <person name="Wang J."/>
            <person name="Zhao C."/>
            <person name="Wang Y."/>
            <person name="Wang D."/>
            <person name="Huang X."/>
            <person name="Wang R."/>
            <person name="Lv J."/>
            <person name="Li Y."/>
            <person name="Zhang Z."/>
            <person name="Liu B."/>
            <person name="Lu W."/>
            <person name="Hui Y."/>
            <person name="Liang J."/>
            <person name="Zhou Z."/>
            <person name="Hou R."/>
            <person name="Li X."/>
            <person name="Liu Y."/>
            <person name="Li H."/>
            <person name="Ning X."/>
            <person name="Lin Y."/>
            <person name="Zhao L."/>
            <person name="Xing Q."/>
            <person name="Dou J."/>
            <person name="Li Y."/>
            <person name="Mao J."/>
            <person name="Guo H."/>
            <person name="Dou H."/>
            <person name="Li T."/>
            <person name="Mu C."/>
            <person name="Jiang W."/>
            <person name="Fu Q."/>
            <person name="Fu X."/>
            <person name="Miao Y."/>
            <person name="Liu J."/>
            <person name="Yu Q."/>
            <person name="Li R."/>
            <person name="Liao H."/>
            <person name="Li X."/>
            <person name="Kong Y."/>
            <person name="Jiang Z."/>
            <person name="Chourrout D."/>
            <person name="Li R."/>
            <person name="Bao Z."/>
        </authorList>
    </citation>
    <scope>NUCLEOTIDE SEQUENCE [LARGE SCALE GENOMIC DNA]</scope>
    <source>
        <strain evidence="4 5">PY_sf001</strain>
    </source>
</reference>
<dbReference type="Pfam" id="PF13637">
    <property type="entry name" value="Ank_4"/>
    <property type="match status" value="1"/>
</dbReference>
<accession>A0A210QM97</accession>
<dbReference type="PANTHER" id="PTHR24198">
    <property type="entry name" value="ANKYRIN REPEAT AND PROTEIN KINASE DOMAIN-CONTAINING PROTEIN"/>
    <property type="match status" value="1"/>
</dbReference>
<feature type="repeat" description="ANK" evidence="3">
    <location>
        <begin position="168"/>
        <end position="200"/>
    </location>
</feature>
<name>A0A210QM97_MIZYE</name>
<dbReference type="Proteomes" id="UP000242188">
    <property type="component" value="Unassembled WGS sequence"/>
</dbReference>
<dbReference type="Pfam" id="PF12796">
    <property type="entry name" value="Ank_2"/>
    <property type="match status" value="2"/>
</dbReference>
<dbReference type="Gene3D" id="1.25.40.20">
    <property type="entry name" value="Ankyrin repeat-containing domain"/>
    <property type="match status" value="1"/>
</dbReference>
<feature type="repeat" description="ANK" evidence="3">
    <location>
        <begin position="271"/>
        <end position="303"/>
    </location>
</feature>
<keyword evidence="1" id="KW-0677">Repeat</keyword>
<evidence type="ECO:0000256" key="3">
    <source>
        <dbReference type="PROSITE-ProRule" id="PRU00023"/>
    </source>
</evidence>
<dbReference type="STRING" id="6573.A0A210QM97"/>
<keyword evidence="2 3" id="KW-0040">ANK repeat</keyword>
<dbReference type="SMART" id="SM00248">
    <property type="entry name" value="ANK"/>
    <property type="match status" value="5"/>
</dbReference>
<dbReference type="PROSITE" id="PS50297">
    <property type="entry name" value="ANK_REP_REGION"/>
    <property type="match status" value="3"/>
</dbReference>
<evidence type="ECO:0000256" key="2">
    <source>
        <dbReference type="ARBA" id="ARBA00023043"/>
    </source>
</evidence>
<protein>
    <submittedName>
        <fullName evidence="4">Serine/threonine-protein phosphatase 6 regulatory ankyrin repeat subunit C</fullName>
    </submittedName>
</protein>
<feature type="repeat" description="ANK" evidence="3">
    <location>
        <begin position="204"/>
        <end position="233"/>
    </location>
</feature>
<dbReference type="InterPro" id="IPR036770">
    <property type="entry name" value="Ankyrin_rpt-contain_sf"/>
</dbReference>
<dbReference type="SUPFAM" id="SSF48403">
    <property type="entry name" value="Ankyrin repeat"/>
    <property type="match status" value="1"/>
</dbReference>
<sequence length="422" mass="47738">MGCKMSCHMTPKRESFQLDVMNPPEGGLPVGERLHNAILSNDLETCRQILKKFSGGKFPFLQEFPCGHLSRSPPLHVACMYRRPEIVKLFVENGADVSALDIYGRTPCNICLQYWPRIWPEEKTLFFDDLEIEAEFWNSIKEQIFKASCILEILLKHGADEAERLCSDNQSLLHFAAKKELHGAMKILIETGVDLNIRDVYLCTPLALAAKHGRLRSITYLTNEGADVTLVDVNGCTFLHHICSCERLTLFELRDATNVAHHPVINQTNREGQTILHITATQGNGDKISFLLQRGCDADMKDNMGRTPLFCLLDSCEPGCCLLGIECLLMEMTQINIRDKHGHYPICFSRYRKDIPGILKDLLAMSASPSPLFYLCVQKVRHTMGRDRQDVRHLSQLQLPGVLTAEIVLVSNFMNMSLLHKK</sequence>
<proteinExistence type="predicted"/>
<evidence type="ECO:0000313" key="4">
    <source>
        <dbReference type="EMBL" id="OWF49865.1"/>
    </source>
</evidence>
<comment type="caution">
    <text evidence="4">The sequence shown here is derived from an EMBL/GenBank/DDBJ whole genome shotgun (WGS) entry which is preliminary data.</text>
</comment>
<dbReference type="PROSITE" id="PS50088">
    <property type="entry name" value="ANK_REPEAT"/>
    <property type="match status" value="4"/>
</dbReference>
<dbReference type="PANTHER" id="PTHR24198:SF165">
    <property type="entry name" value="ANKYRIN REPEAT-CONTAINING PROTEIN-RELATED"/>
    <property type="match status" value="1"/>
</dbReference>
<evidence type="ECO:0000313" key="5">
    <source>
        <dbReference type="Proteomes" id="UP000242188"/>
    </source>
</evidence>
<keyword evidence="5" id="KW-1185">Reference proteome</keyword>
<feature type="repeat" description="ANK" evidence="3">
    <location>
        <begin position="70"/>
        <end position="102"/>
    </location>
</feature>
<dbReference type="EMBL" id="NEDP02002907">
    <property type="protein sequence ID" value="OWF49865.1"/>
    <property type="molecule type" value="Genomic_DNA"/>
</dbReference>
<gene>
    <name evidence="4" type="ORF">KP79_PYT03816</name>
</gene>
<dbReference type="OrthoDB" id="194358at2759"/>
<dbReference type="AlphaFoldDB" id="A0A210QM97"/>